<dbReference type="HOGENOM" id="CLU_000315_21_0_12"/>
<dbReference type="InterPro" id="IPR027417">
    <property type="entry name" value="P-loop_NTPase"/>
</dbReference>
<dbReference type="PROSITE" id="PS51194">
    <property type="entry name" value="HELICASE_CTER"/>
    <property type="match status" value="1"/>
</dbReference>
<feature type="domain" description="Helicase C-terminal" evidence="5">
    <location>
        <begin position="884"/>
        <end position="1033"/>
    </location>
</feature>
<dbReference type="STRING" id="573413.Spirs_3631"/>
<dbReference type="SMART" id="SM00487">
    <property type="entry name" value="DEXDc"/>
    <property type="match status" value="1"/>
</dbReference>
<accession>E1R7L2</accession>
<dbReference type="Pfam" id="PF04434">
    <property type="entry name" value="SWIM"/>
    <property type="match status" value="1"/>
</dbReference>
<dbReference type="eggNOG" id="COG0553">
    <property type="taxonomic scope" value="Bacteria"/>
</dbReference>
<evidence type="ECO:0000259" key="5">
    <source>
        <dbReference type="PROSITE" id="PS51194"/>
    </source>
</evidence>
<dbReference type="InterPro" id="IPR038718">
    <property type="entry name" value="SNF2-like_sf"/>
</dbReference>
<dbReference type="RefSeq" id="WP_013256176.1">
    <property type="nucleotide sequence ID" value="NC_014364.1"/>
</dbReference>
<dbReference type="SMART" id="SM00490">
    <property type="entry name" value="HELICc"/>
    <property type="match status" value="1"/>
</dbReference>
<sequence>MASQKSIHDEYPFSDMIFTSKHLVAAKRLFEPIIRHRGAEYFREGRVAFESLSPEGAFFSVEGSRGMPYSVVLRTKGDKGDDLSASSCNCPYDDFCKHIWASLLTAINDKLPLPSGLGISKSFSRASGESWVRDLIKEPQHPVRDPKKRFRLLFLIGPYPSYAFRSKLFVRPALRYIRQDGELGAISNFRDSAHLADVSDREKMLLSSCLEYEGNRLDLHTGIGYLLGEKGIPAYVDNGQTPPVPITIFPVEGLEVDFRPQLEENGEVEFQPLLAYIDSQGRRQHVAARECLLDRRGAEKFLFHPLSGLLALVPVDNGTENRALDLLVNGLLPWRPENIRELERLLPKEQISLAEVKTEFRFSDNIPRLTLDITEVPQGLEFSVGIDHASLPDSEVSLHADGYWVIPRVDYQAALKQVSRSMGASEGFSPDASLFRVNMTLVQFLKEKAHELLAAGLLLRLNSIPIHPAGEIRIESASGVDWLDLRVSIDGQDIGTHSLDLSRRLLSAGDHFIVLDDDQVDRLIHLNELDRGKSGSFRLYPNDIATVQDLGSLIDGIDDPRLERSRNIIARLETGFDTRQEPPSPLLRAKLREYQKTGLEWLRFLERYNLGGILADDMGLGKTIQTIALLADTLRRGDAGPYLIVAPVSVVPNWASEFHRFLPEMEVTIHIGTDRAPLGKAPRGVVLTSYQILRLDAGEFTSISWHLLCLDESQNIKNAATKTYKTVRTLSADRALALSGTPIENSVMELWAVMDIVNPGLLGTREAFKRHYAKAVHAGNGEITSNLRKRIAPFILRRTKGIVASELPAREEVLYKVELSSQEARFYTRLKESMRAEVKSLIDAKPGSLKVANAILMALLRLRQAAISPILLDEKPETSSKLDVVIQLLETLLAEGHKVLIFSQFVKVLSLLRARLEAKEMEYAYLDGSLGTRAREQAIRSFKNAKGIFLISLKAGGTGLNLTEADYVFILDPWWNPAVESQAIDRSHRIGQRRPVIAYKFIATGTVEERIIELQEQKRRIANELLSFDSSLIGRMDREEILALFR</sequence>
<dbReference type="OrthoDB" id="9814088at2"/>
<keyword evidence="2" id="KW-0863">Zinc-finger</keyword>
<dbReference type="InterPro" id="IPR049730">
    <property type="entry name" value="SNF2/RAD54-like_C"/>
</dbReference>
<dbReference type="GO" id="GO:0008270">
    <property type="term" value="F:zinc ion binding"/>
    <property type="evidence" value="ECO:0007669"/>
    <property type="project" value="UniProtKB-KW"/>
</dbReference>
<dbReference type="EMBL" id="CP002116">
    <property type="protein sequence ID" value="ADK82717.1"/>
    <property type="molecule type" value="Genomic_DNA"/>
</dbReference>
<dbReference type="InterPro" id="IPR001650">
    <property type="entry name" value="Helicase_C-like"/>
</dbReference>
<dbReference type="Gene3D" id="3.40.50.300">
    <property type="entry name" value="P-loop containing nucleotide triphosphate hydrolases"/>
    <property type="match status" value="1"/>
</dbReference>
<evidence type="ECO:0000256" key="1">
    <source>
        <dbReference type="ARBA" id="ARBA00022801"/>
    </source>
</evidence>
<dbReference type="eggNOG" id="COG4715">
    <property type="taxonomic scope" value="Bacteria"/>
</dbReference>
<proteinExistence type="predicted"/>
<dbReference type="PROSITE" id="PS50966">
    <property type="entry name" value="ZF_SWIM"/>
    <property type="match status" value="1"/>
</dbReference>
<gene>
    <name evidence="6" type="ordered locus">Spirs_3631</name>
</gene>
<evidence type="ECO:0000259" key="4">
    <source>
        <dbReference type="PROSITE" id="PS51192"/>
    </source>
</evidence>
<dbReference type="Proteomes" id="UP000002318">
    <property type="component" value="Chromosome"/>
</dbReference>
<keyword evidence="1" id="KW-0378">Hydrolase</keyword>
<feature type="domain" description="SWIM-type" evidence="3">
    <location>
        <begin position="69"/>
        <end position="107"/>
    </location>
</feature>
<dbReference type="GO" id="GO:0005524">
    <property type="term" value="F:ATP binding"/>
    <property type="evidence" value="ECO:0007669"/>
    <property type="project" value="InterPro"/>
</dbReference>
<name>E1R7L2_SEDSS</name>
<evidence type="ECO:0000313" key="6">
    <source>
        <dbReference type="EMBL" id="ADK82717.1"/>
    </source>
</evidence>
<dbReference type="GO" id="GO:0016787">
    <property type="term" value="F:hydrolase activity"/>
    <property type="evidence" value="ECO:0007669"/>
    <property type="project" value="UniProtKB-KW"/>
</dbReference>
<dbReference type="InterPro" id="IPR014001">
    <property type="entry name" value="Helicase_ATP-bd"/>
</dbReference>
<reference evidence="6 7" key="1">
    <citation type="journal article" date="2010" name="Stand. Genomic Sci.">
        <title>Complete genome sequence of Spirochaeta smaragdinae type strain (SEBR 4228).</title>
        <authorList>
            <person name="Mavromatis K."/>
            <person name="Yasawong M."/>
            <person name="Chertkov O."/>
            <person name="Lapidus A."/>
            <person name="Lucas S."/>
            <person name="Nolan M."/>
            <person name="Del Rio T.G."/>
            <person name="Tice H."/>
            <person name="Cheng J.F."/>
            <person name="Pitluck S."/>
            <person name="Liolios K."/>
            <person name="Ivanova N."/>
            <person name="Tapia R."/>
            <person name="Han C."/>
            <person name="Bruce D."/>
            <person name="Goodwin L."/>
            <person name="Pati A."/>
            <person name="Chen A."/>
            <person name="Palaniappan K."/>
            <person name="Land M."/>
            <person name="Hauser L."/>
            <person name="Chang Y.J."/>
            <person name="Jeffries C.D."/>
            <person name="Detter J.C."/>
            <person name="Rohde M."/>
            <person name="Brambilla E."/>
            <person name="Spring S."/>
            <person name="Goker M."/>
            <person name="Sikorski J."/>
            <person name="Woyke T."/>
            <person name="Bristow J."/>
            <person name="Eisen J.A."/>
            <person name="Markowitz V."/>
            <person name="Hugenholtz P."/>
            <person name="Klenk H.P."/>
            <person name="Kyrpides N.C."/>
        </authorList>
    </citation>
    <scope>NUCLEOTIDE SEQUENCE [LARGE SCALE GENOMIC DNA]</scope>
    <source>
        <strain evidence="7">DSM 11293 / JCM 15392 / SEBR 4228</strain>
    </source>
</reference>
<organism evidence="6 7">
    <name type="scientific">Sediminispirochaeta smaragdinae (strain DSM 11293 / JCM 15392 / SEBR 4228)</name>
    <name type="common">Spirochaeta smaragdinae</name>
    <dbReference type="NCBI Taxonomy" id="573413"/>
    <lineage>
        <taxon>Bacteria</taxon>
        <taxon>Pseudomonadati</taxon>
        <taxon>Spirochaetota</taxon>
        <taxon>Spirochaetia</taxon>
        <taxon>Spirochaetales</taxon>
        <taxon>Spirochaetaceae</taxon>
        <taxon>Sediminispirochaeta</taxon>
    </lineage>
</organism>
<protein>
    <submittedName>
        <fullName evidence="6">SNF2-related protein</fullName>
    </submittedName>
</protein>
<keyword evidence="2" id="KW-0479">Metal-binding</keyword>
<dbReference type="PANTHER" id="PTHR10799">
    <property type="entry name" value="SNF2/RAD54 HELICASE FAMILY"/>
    <property type="match status" value="1"/>
</dbReference>
<dbReference type="KEGG" id="ssm:Spirs_3631"/>
<dbReference type="SUPFAM" id="SSF52540">
    <property type="entry name" value="P-loop containing nucleoside triphosphate hydrolases"/>
    <property type="match status" value="2"/>
</dbReference>
<evidence type="ECO:0000259" key="3">
    <source>
        <dbReference type="PROSITE" id="PS50966"/>
    </source>
</evidence>
<dbReference type="Pfam" id="PF00271">
    <property type="entry name" value="Helicase_C"/>
    <property type="match status" value="1"/>
</dbReference>
<dbReference type="InterPro" id="IPR007527">
    <property type="entry name" value="Znf_SWIM"/>
</dbReference>
<dbReference type="CDD" id="cd18793">
    <property type="entry name" value="SF2_C_SNF"/>
    <property type="match status" value="1"/>
</dbReference>
<dbReference type="AlphaFoldDB" id="E1R7L2"/>
<dbReference type="InterPro" id="IPR000330">
    <property type="entry name" value="SNF2_N"/>
</dbReference>
<dbReference type="Pfam" id="PF00176">
    <property type="entry name" value="SNF2-rel_dom"/>
    <property type="match status" value="1"/>
</dbReference>
<keyword evidence="7" id="KW-1185">Reference proteome</keyword>
<dbReference type="Gene3D" id="3.40.50.10810">
    <property type="entry name" value="Tandem AAA-ATPase domain"/>
    <property type="match status" value="1"/>
</dbReference>
<evidence type="ECO:0000313" key="7">
    <source>
        <dbReference type="Proteomes" id="UP000002318"/>
    </source>
</evidence>
<feature type="domain" description="Helicase ATP-binding" evidence="4">
    <location>
        <begin position="603"/>
        <end position="760"/>
    </location>
</feature>
<keyword evidence="2" id="KW-0862">Zinc</keyword>
<evidence type="ECO:0000256" key="2">
    <source>
        <dbReference type="PROSITE-ProRule" id="PRU00325"/>
    </source>
</evidence>
<dbReference type="PROSITE" id="PS51192">
    <property type="entry name" value="HELICASE_ATP_BIND_1"/>
    <property type="match status" value="1"/>
</dbReference>